<evidence type="ECO:0000256" key="8">
    <source>
        <dbReference type="RuleBase" id="RU003664"/>
    </source>
</evidence>
<dbReference type="SUPFAM" id="SSF53623">
    <property type="entry name" value="MurD-like peptide ligases, catalytic domain"/>
    <property type="match status" value="1"/>
</dbReference>
<evidence type="ECO:0000256" key="6">
    <source>
        <dbReference type="ARBA" id="ARBA00022840"/>
    </source>
</evidence>
<protein>
    <recommendedName>
        <fullName evidence="7 8">UDP-N-acetylmuramoylalanine--D-glutamate ligase</fullName>
        <ecNumber evidence="7 8">6.3.2.9</ecNumber>
    </recommendedName>
    <alternativeName>
        <fullName evidence="7">D-glutamic acid-adding enzyme</fullName>
    </alternativeName>
    <alternativeName>
        <fullName evidence="7">UDP-N-acetylmuramoyl-L-alanyl-D-glutamate synthetase</fullName>
    </alternativeName>
</protein>
<dbReference type="RefSeq" id="WP_200392736.1">
    <property type="nucleotide sequence ID" value="NZ_JAENIO010000047.1"/>
</dbReference>
<keyword evidence="5 7" id="KW-0547">Nucleotide-binding</keyword>
<sequence length="436" mass="47388">MKLTGQHVAILGAGRSGRAAAELCLKLGAQVTVYDTNAIGGEWPTGISLQEKASPESAASENFDLVVISPGIETQGAFAQAFARRSAEFMGEMELAYQNYEGLVVAITGTNGKTTTTELISAFLNEGGISCVPCGNHGRPLSDVVLDPDCPAAVALEASSFQLETIDTFAPKVAVWLNFAPDHMDRYRDLEEYRAAKRRIFENMTGEDVVVARSQEDLGSLKARVVRFMSEWDEENENEYTLRNGQIYHQEEPLVCLDDTNLRGLHNAENIMAAAGAANAAGVPVEAIRKALENFVPPPHRCELIRTLDGVEYLNDSKATNLHALESALRALTRPIVLIAGGKEKGLDYTPLAPLLRERTLATVTFGEIGEKLGELFRAEVETETVETLAEAVEAARRLAPAGSTVLFSPGTSSFDQFSSYVERGEAFRKYVNNLK</sequence>
<dbReference type="GO" id="GO:0051301">
    <property type="term" value="P:cell division"/>
    <property type="evidence" value="ECO:0007669"/>
    <property type="project" value="UniProtKB-KW"/>
</dbReference>
<evidence type="ECO:0000256" key="3">
    <source>
        <dbReference type="ARBA" id="ARBA00022490"/>
    </source>
</evidence>
<dbReference type="EC" id="6.3.2.9" evidence="7 8"/>
<feature type="domain" description="Mur ligase central" evidence="10">
    <location>
        <begin position="107"/>
        <end position="278"/>
    </location>
</feature>
<evidence type="ECO:0000313" key="12">
    <source>
        <dbReference type="Proteomes" id="UP000604083"/>
    </source>
</evidence>
<keyword evidence="4 7" id="KW-0436">Ligase</keyword>
<dbReference type="GO" id="GO:0008764">
    <property type="term" value="F:UDP-N-acetylmuramoylalanine-D-glutamate ligase activity"/>
    <property type="evidence" value="ECO:0007669"/>
    <property type="project" value="UniProtKB-UniRule"/>
</dbReference>
<keyword evidence="7 8" id="KW-0131">Cell cycle</keyword>
<feature type="domain" description="Mur ligase C-terminal" evidence="9">
    <location>
        <begin position="300"/>
        <end position="410"/>
    </location>
</feature>
<evidence type="ECO:0000256" key="4">
    <source>
        <dbReference type="ARBA" id="ARBA00022598"/>
    </source>
</evidence>
<keyword evidence="7 8" id="KW-0132">Cell division</keyword>
<dbReference type="InterPro" id="IPR036565">
    <property type="entry name" value="Mur-like_cat_sf"/>
</dbReference>
<dbReference type="GO" id="GO:0071555">
    <property type="term" value="P:cell wall organization"/>
    <property type="evidence" value="ECO:0007669"/>
    <property type="project" value="UniProtKB-KW"/>
</dbReference>
<evidence type="ECO:0000256" key="1">
    <source>
        <dbReference type="ARBA" id="ARBA00004496"/>
    </source>
</evidence>
<feature type="binding site" evidence="7">
    <location>
        <begin position="109"/>
        <end position="115"/>
    </location>
    <ligand>
        <name>ATP</name>
        <dbReference type="ChEBI" id="CHEBI:30616"/>
    </ligand>
</feature>
<dbReference type="NCBIfam" id="TIGR01087">
    <property type="entry name" value="murD"/>
    <property type="match status" value="1"/>
</dbReference>
<dbReference type="GO" id="GO:0005737">
    <property type="term" value="C:cytoplasm"/>
    <property type="evidence" value="ECO:0007669"/>
    <property type="project" value="UniProtKB-SubCell"/>
</dbReference>
<keyword evidence="7 8" id="KW-0133">Cell shape</keyword>
<evidence type="ECO:0000256" key="7">
    <source>
        <dbReference type="HAMAP-Rule" id="MF_00639"/>
    </source>
</evidence>
<dbReference type="Pfam" id="PF02875">
    <property type="entry name" value="Mur_ligase_C"/>
    <property type="match status" value="1"/>
</dbReference>
<dbReference type="GO" id="GO:0005524">
    <property type="term" value="F:ATP binding"/>
    <property type="evidence" value="ECO:0007669"/>
    <property type="project" value="UniProtKB-UniRule"/>
</dbReference>
<dbReference type="InterPro" id="IPR004101">
    <property type="entry name" value="Mur_ligase_C"/>
</dbReference>
<dbReference type="InterPro" id="IPR005762">
    <property type="entry name" value="MurD"/>
</dbReference>
<dbReference type="SUPFAM" id="SSF51984">
    <property type="entry name" value="MurCD N-terminal domain"/>
    <property type="match status" value="1"/>
</dbReference>
<comment type="catalytic activity">
    <reaction evidence="7 8">
        <text>UDP-N-acetyl-alpha-D-muramoyl-L-alanine + D-glutamate + ATP = UDP-N-acetyl-alpha-D-muramoyl-L-alanyl-D-glutamate + ADP + phosphate + H(+)</text>
        <dbReference type="Rhea" id="RHEA:16429"/>
        <dbReference type="ChEBI" id="CHEBI:15378"/>
        <dbReference type="ChEBI" id="CHEBI:29986"/>
        <dbReference type="ChEBI" id="CHEBI:30616"/>
        <dbReference type="ChEBI" id="CHEBI:43474"/>
        <dbReference type="ChEBI" id="CHEBI:83898"/>
        <dbReference type="ChEBI" id="CHEBI:83900"/>
        <dbReference type="ChEBI" id="CHEBI:456216"/>
        <dbReference type="EC" id="6.3.2.9"/>
    </reaction>
</comment>
<evidence type="ECO:0000256" key="2">
    <source>
        <dbReference type="ARBA" id="ARBA00004752"/>
    </source>
</evidence>
<keyword evidence="7 8" id="KW-0573">Peptidoglycan synthesis</keyword>
<dbReference type="AlphaFoldDB" id="A0A934RQW6"/>
<accession>A0A934RQW6</accession>
<dbReference type="EMBL" id="JAENIO010000047">
    <property type="protein sequence ID" value="MBK1835300.1"/>
    <property type="molecule type" value="Genomic_DNA"/>
</dbReference>
<dbReference type="Proteomes" id="UP000604083">
    <property type="component" value="Unassembled WGS sequence"/>
</dbReference>
<keyword evidence="6 7" id="KW-0067">ATP-binding</keyword>
<comment type="pathway">
    <text evidence="2 7 8">Cell wall biogenesis; peptidoglycan biosynthesis.</text>
</comment>
<comment type="function">
    <text evidence="7 8">Cell wall formation. Catalyzes the addition of glutamate to the nucleotide precursor UDP-N-acetylmuramoyl-L-alanine (UMA).</text>
</comment>
<dbReference type="Gene3D" id="3.40.1190.10">
    <property type="entry name" value="Mur-like, catalytic domain"/>
    <property type="match status" value="1"/>
</dbReference>
<evidence type="ECO:0000256" key="5">
    <source>
        <dbReference type="ARBA" id="ARBA00022741"/>
    </source>
</evidence>
<comment type="caution">
    <text evidence="11">The sequence shown here is derived from an EMBL/GenBank/DDBJ whole genome shotgun (WGS) entry which is preliminary data.</text>
</comment>
<dbReference type="InterPro" id="IPR013221">
    <property type="entry name" value="Mur_ligase_cen"/>
</dbReference>
<evidence type="ECO:0000259" key="10">
    <source>
        <dbReference type="Pfam" id="PF08245"/>
    </source>
</evidence>
<comment type="subcellular location">
    <subcellularLocation>
        <location evidence="1 7 8">Cytoplasm</location>
    </subcellularLocation>
</comment>
<gene>
    <name evidence="7 11" type="primary">murD</name>
    <name evidence="11" type="ORF">JIN78_14620</name>
</gene>
<reference evidence="11" key="1">
    <citation type="submission" date="2021-01" db="EMBL/GenBank/DDBJ databases">
        <title>Modified the classification status of verrucomicrobia.</title>
        <authorList>
            <person name="Feng X."/>
        </authorList>
    </citation>
    <scope>NUCLEOTIDE SEQUENCE</scope>
    <source>
        <strain evidence="11">KCTC 12986</strain>
    </source>
</reference>
<evidence type="ECO:0000313" key="11">
    <source>
        <dbReference type="EMBL" id="MBK1835300.1"/>
    </source>
</evidence>
<dbReference type="HAMAP" id="MF_00639">
    <property type="entry name" value="MurD"/>
    <property type="match status" value="1"/>
</dbReference>
<dbReference type="Pfam" id="PF08245">
    <property type="entry name" value="Mur_ligase_M"/>
    <property type="match status" value="1"/>
</dbReference>
<dbReference type="Gene3D" id="3.90.190.20">
    <property type="entry name" value="Mur ligase, C-terminal domain"/>
    <property type="match status" value="1"/>
</dbReference>
<keyword evidence="3 7" id="KW-0963">Cytoplasm</keyword>
<dbReference type="InterPro" id="IPR036615">
    <property type="entry name" value="Mur_ligase_C_dom_sf"/>
</dbReference>
<dbReference type="SUPFAM" id="SSF53244">
    <property type="entry name" value="MurD-like peptide ligases, peptide-binding domain"/>
    <property type="match status" value="1"/>
</dbReference>
<dbReference type="GO" id="GO:0008360">
    <property type="term" value="P:regulation of cell shape"/>
    <property type="evidence" value="ECO:0007669"/>
    <property type="project" value="UniProtKB-KW"/>
</dbReference>
<dbReference type="PANTHER" id="PTHR43692">
    <property type="entry name" value="UDP-N-ACETYLMURAMOYLALANINE--D-GLUTAMATE LIGASE"/>
    <property type="match status" value="1"/>
</dbReference>
<dbReference type="Gene3D" id="3.40.50.720">
    <property type="entry name" value="NAD(P)-binding Rossmann-like Domain"/>
    <property type="match status" value="1"/>
</dbReference>
<organism evidence="11 12">
    <name type="scientific">Roseibacillus ishigakijimensis</name>
    <dbReference type="NCBI Taxonomy" id="454146"/>
    <lineage>
        <taxon>Bacteria</taxon>
        <taxon>Pseudomonadati</taxon>
        <taxon>Verrucomicrobiota</taxon>
        <taxon>Verrucomicrobiia</taxon>
        <taxon>Verrucomicrobiales</taxon>
        <taxon>Verrucomicrobiaceae</taxon>
        <taxon>Roseibacillus</taxon>
    </lineage>
</organism>
<keyword evidence="12" id="KW-1185">Reference proteome</keyword>
<name>A0A934RQW6_9BACT</name>
<proteinExistence type="inferred from homology"/>
<dbReference type="GO" id="GO:0009252">
    <property type="term" value="P:peptidoglycan biosynthetic process"/>
    <property type="evidence" value="ECO:0007669"/>
    <property type="project" value="UniProtKB-UniRule"/>
</dbReference>
<keyword evidence="7 8" id="KW-0961">Cell wall biogenesis/degradation</keyword>
<evidence type="ECO:0000259" key="9">
    <source>
        <dbReference type="Pfam" id="PF02875"/>
    </source>
</evidence>
<dbReference type="PANTHER" id="PTHR43692:SF1">
    <property type="entry name" value="UDP-N-ACETYLMURAMOYLALANINE--D-GLUTAMATE LIGASE"/>
    <property type="match status" value="1"/>
</dbReference>
<comment type="similarity">
    <text evidence="7">Belongs to the MurCDEF family.</text>
</comment>